<feature type="domain" description="T-SNARE coiled-coil homology" evidence="14">
    <location>
        <begin position="463"/>
        <end position="525"/>
    </location>
</feature>
<dbReference type="FunFam" id="1.10.287.950:FF:000001">
    <property type="entry name" value="Methyl-accepting chemotaxis sensory transducer"/>
    <property type="match status" value="1"/>
</dbReference>
<dbReference type="InterPro" id="IPR004089">
    <property type="entry name" value="MCPsignal_dom"/>
</dbReference>
<accession>A0A4R1GME7</accession>
<dbReference type="GO" id="GO:0007165">
    <property type="term" value="P:signal transduction"/>
    <property type="evidence" value="ECO:0007669"/>
    <property type="project" value="UniProtKB-KW"/>
</dbReference>
<dbReference type="InterPro" id="IPR024478">
    <property type="entry name" value="HlyB_4HB_MCP"/>
</dbReference>
<feature type="transmembrane region" description="Helical" evidence="12">
    <location>
        <begin position="12"/>
        <end position="30"/>
    </location>
</feature>
<protein>
    <submittedName>
        <fullName evidence="16">Methyl-accepting chemotaxis sensory transducer with TarH sensor</fullName>
    </submittedName>
</protein>
<keyword evidence="7 12" id="KW-1133">Transmembrane helix</keyword>
<feature type="domain" description="HAMP" evidence="15">
    <location>
        <begin position="233"/>
        <end position="271"/>
    </location>
</feature>
<dbReference type="PROSITE" id="PS50111">
    <property type="entry name" value="CHEMOTAXIS_TRANSDUC_2"/>
    <property type="match status" value="1"/>
</dbReference>
<reference evidence="16 17" key="1">
    <citation type="submission" date="2019-03" db="EMBL/GenBank/DDBJ databases">
        <title>Genomic Encyclopedia of Archaeal and Bacterial Type Strains, Phase II (KMG-II): from individual species to whole genera.</title>
        <authorList>
            <person name="Goeker M."/>
        </authorList>
    </citation>
    <scope>NUCLEOTIDE SEQUENCE [LARGE SCALE GENOMIC DNA]</scope>
    <source>
        <strain evidence="16 17">DSM 27697</strain>
    </source>
</reference>
<keyword evidence="4" id="KW-0145">Chemotaxis</keyword>
<dbReference type="SMART" id="SM00283">
    <property type="entry name" value="MA"/>
    <property type="match status" value="1"/>
</dbReference>
<dbReference type="Gene3D" id="1.10.287.950">
    <property type="entry name" value="Methyl-accepting chemotaxis protein"/>
    <property type="match status" value="1"/>
</dbReference>
<keyword evidence="6 12" id="KW-0812">Transmembrane</keyword>
<evidence type="ECO:0000313" key="17">
    <source>
        <dbReference type="Proteomes" id="UP000294546"/>
    </source>
</evidence>
<evidence type="ECO:0000256" key="8">
    <source>
        <dbReference type="ARBA" id="ARBA00023136"/>
    </source>
</evidence>
<keyword evidence="8 12" id="KW-0472">Membrane</keyword>
<evidence type="ECO:0000259" key="15">
    <source>
        <dbReference type="PROSITE" id="PS50885"/>
    </source>
</evidence>
<evidence type="ECO:0000256" key="10">
    <source>
        <dbReference type="ARBA" id="ARBA00029447"/>
    </source>
</evidence>
<organism evidence="16 17">
    <name type="scientific">Marinobacterium mangrovicola</name>
    <dbReference type="NCBI Taxonomy" id="1476959"/>
    <lineage>
        <taxon>Bacteria</taxon>
        <taxon>Pseudomonadati</taxon>
        <taxon>Pseudomonadota</taxon>
        <taxon>Gammaproteobacteria</taxon>
        <taxon>Oceanospirillales</taxon>
        <taxon>Oceanospirillaceae</taxon>
        <taxon>Marinobacterium</taxon>
    </lineage>
</organism>
<keyword evidence="3" id="KW-0488">Methylation</keyword>
<evidence type="ECO:0000256" key="9">
    <source>
        <dbReference type="ARBA" id="ARBA00023224"/>
    </source>
</evidence>
<dbReference type="GO" id="GO:0005886">
    <property type="term" value="C:plasma membrane"/>
    <property type="evidence" value="ECO:0007669"/>
    <property type="project" value="UniProtKB-SubCell"/>
</dbReference>
<evidence type="ECO:0000256" key="4">
    <source>
        <dbReference type="ARBA" id="ARBA00022500"/>
    </source>
</evidence>
<dbReference type="PROSITE" id="PS50192">
    <property type="entry name" value="T_SNARE"/>
    <property type="match status" value="1"/>
</dbReference>
<comment type="caution">
    <text evidence="16">The sequence shown here is derived from an EMBL/GenBank/DDBJ whole genome shotgun (WGS) entry which is preliminary data.</text>
</comment>
<dbReference type="PROSITE" id="PS50885">
    <property type="entry name" value="HAMP"/>
    <property type="match status" value="1"/>
</dbReference>
<gene>
    <name evidence="16" type="ORF">CLV83_0314</name>
</gene>
<dbReference type="OrthoDB" id="2489132at2"/>
<comment type="similarity">
    <text evidence="10">Belongs to the methyl-accepting chemotaxis (MCP) protein family.</text>
</comment>
<evidence type="ECO:0000313" key="16">
    <source>
        <dbReference type="EMBL" id="TCK08240.1"/>
    </source>
</evidence>
<dbReference type="RefSeq" id="WP_132286534.1">
    <property type="nucleotide sequence ID" value="NZ_SMFU01000007.1"/>
</dbReference>
<dbReference type="InterPro" id="IPR000727">
    <property type="entry name" value="T_SNARE_dom"/>
</dbReference>
<sequence>MLGKLSLKAQFTTAVLVPCLTLILIGWGGLRSLQALQQDTLLLSQNTSNPMRALAEVASRIPRMRVGIDMMLLQSIDDLKDEKGLVTRIRETREEDIPAMVQSLTDARDAQVNPGDRAELQKLLELFNRVRTNTLSPMLDALEQGRMSEAHRLYQQDYARSYGDMRKQVNDLLDKQLANAHDIYNHSEHNYVSSRNTLIMLIGAALLISVVLAAIILIRLNNRVKTLKSHINQAVTNLDLSQRVGLTGRDELADIGSDFDTFTQRMNDTLSSVADNSQLLASTAADVAMRAQQTLNNCMRENDRSTQIAAAITELGSAVESIAGNASDAANAAQDANTEANSSSEIINRARDNVRALSTELAGVSTQIGSLATEAEAIGSILETIRAISEQTNLLALNAAIEAARAGDQGRGFAVVADEVRNLASRSAASADEIQTMIAKLHQQTSLSVRATNESRDQSNTVAEQSTETTAALDRIVRHISSISEMNIQVATATEEQSMVVNDMNQSVEEISMLTAETTQIADQLSESSRQLQELSHQLDRQVKQFRL</sequence>
<dbReference type="PANTHER" id="PTHR32089:SF39">
    <property type="entry name" value="METHYL-ACCEPTING CHEMOTAXIS PROTEIN HLYB"/>
    <property type="match status" value="1"/>
</dbReference>
<keyword evidence="17" id="KW-1185">Reference proteome</keyword>
<evidence type="ECO:0000256" key="7">
    <source>
        <dbReference type="ARBA" id="ARBA00022989"/>
    </source>
</evidence>
<comment type="subcellular location">
    <subcellularLocation>
        <location evidence="1">Cell inner membrane</location>
        <topology evidence="1">Multi-pass membrane protein</topology>
    </subcellularLocation>
</comment>
<feature type="domain" description="Methyl-accepting transducer" evidence="13">
    <location>
        <begin position="276"/>
        <end position="512"/>
    </location>
</feature>
<evidence type="ECO:0000259" key="13">
    <source>
        <dbReference type="PROSITE" id="PS50111"/>
    </source>
</evidence>
<proteinExistence type="inferred from homology"/>
<dbReference type="SMART" id="SM00304">
    <property type="entry name" value="HAMP"/>
    <property type="match status" value="1"/>
</dbReference>
<evidence type="ECO:0000256" key="5">
    <source>
        <dbReference type="ARBA" id="ARBA00022519"/>
    </source>
</evidence>
<name>A0A4R1GME7_9GAMM</name>
<keyword evidence="5" id="KW-0997">Cell inner membrane</keyword>
<evidence type="ECO:0000256" key="2">
    <source>
        <dbReference type="ARBA" id="ARBA00022475"/>
    </source>
</evidence>
<dbReference type="SUPFAM" id="SSF58104">
    <property type="entry name" value="Methyl-accepting chemotaxis protein (MCP) signaling domain"/>
    <property type="match status" value="1"/>
</dbReference>
<evidence type="ECO:0000256" key="12">
    <source>
        <dbReference type="SAM" id="Phobius"/>
    </source>
</evidence>
<dbReference type="Proteomes" id="UP000294546">
    <property type="component" value="Unassembled WGS sequence"/>
</dbReference>
<keyword evidence="9 11" id="KW-0807">Transducer</keyword>
<dbReference type="PANTHER" id="PTHR32089">
    <property type="entry name" value="METHYL-ACCEPTING CHEMOTAXIS PROTEIN MCPB"/>
    <property type="match status" value="1"/>
</dbReference>
<keyword evidence="2" id="KW-1003">Cell membrane</keyword>
<evidence type="ECO:0000256" key="6">
    <source>
        <dbReference type="ARBA" id="ARBA00022692"/>
    </source>
</evidence>
<dbReference type="EMBL" id="SMFU01000007">
    <property type="protein sequence ID" value="TCK08240.1"/>
    <property type="molecule type" value="Genomic_DNA"/>
</dbReference>
<evidence type="ECO:0000256" key="11">
    <source>
        <dbReference type="PROSITE-ProRule" id="PRU00284"/>
    </source>
</evidence>
<evidence type="ECO:0000256" key="1">
    <source>
        <dbReference type="ARBA" id="ARBA00004429"/>
    </source>
</evidence>
<dbReference type="InterPro" id="IPR003660">
    <property type="entry name" value="HAMP_dom"/>
</dbReference>
<evidence type="ECO:0000259" key="14">
    <source>
        <dbReference type="PROSITE" id="PS50192"/>
    </source>
</evidence>
<dbReference type="AlphaFoldDB" id="A0A4R1GME7"/>
<dbReference type="GO" id="GO:0006935">
    <property type="term" value="P:chemotaxis"/>
    <property type="evidence" value="ECO:0007669"/>
    <property type="project" value="UniProtKB-KW"/>
</dbReference>
<dbReference type="Pfam" id="PF00015">
    <property type="entry name" value="MCPsignal"/>
    <property type="match status" value="1"/>
</dbReference>
<evidence type="ECO:0000256" key="3">
    <source>
        <dbReference type="ARBA" id="ARBA00022481"/>
    </source>
</evidence>
<dbReference type="Pfam" id="PF12729">
    <property type="entry name" value="4HB_MCP_1"/>
    <property type="match status" value="1"/>
</dbReference>
<dbReference type="CDD" id="cd11386">
    <property type="entry name" value="MCP_signal"/>
    <property type="match status" value="1"/>
</dbReference>
<feature type="transmembrane region" description="Helical" evidence="12">
    <location>
        <begin position="198"/>
        <end position="218"/>
    </location>
</feature>